<reference evidence="4" key="1">
    <citation type="journal article" date="2019" name="Int. J. Syst. Evol. Microbiol.">
        <title>The Global Catalogue of Microorganisms (GCM) 10K type strain sequencing project: providing services to taxonomists for standard genome sequencing and annotation.</title>
        <authorList>
            <consortium name="The Broad Institute Genomics Platform"/>
            <consortium name="The Broad Institute Genome Sequencing Center for Infectious Disease"/>
            <person name="Wu L."/>
            <person name="Ma J."/>
        </authorList>
    </citation>
    <scope>NUCLEOTIDE SEQUENCE [LARGE SCALE GENOMIC DNA]</scope>
    <source>
        <strain evidence="4">KCTC 52168</strain>
    </source>
</reference>
<evidence type="ECO:0000313" key="4">
    <source>
        <dbReference type="Proteomes" id="UP001595556"/>
    </source>
</evidence>
<dbReference type="Proteomes" id="UP001595556">
    <property type="component" value="Unassembled WGS sequence"/>
</dbReference>
<accession>A0ABV7H632</accession>
<evidence type="ECO:0000313" key="3">
    <source>
        <dbReference type="EMBL" id="MFC3149132.1"/>
    </source>
</evidence>
<keyword evidence="4" id="KW-1185">Reference proteome</keyword>
<name>A0ABV7H632_9BURK</name>
<dbReference type="EMBL" id="JBHRTI010000010">
    <property type="protein sequence ID" value="MFC3149132.1"/>
    <property type="molecule type" value="Genomic_DNA"/>
</dbReference>
<dbReference type="Pfam" id="PF00534">
    <property type="entry name" value="Glycos_transf_1"/>
    <property type="match status" value="1"/>
</dbReference>
<comment type="caution">
    <text evidence="3">The sequence shown here is derived from an EMBL/GenBank/DDBJ whole genome shotgun (WGS) entry which is preliminary data.</text>
</comment>
<protein>
    <submittedName>
        <fullName evidence="3">Glycosyltransferase</fullName>
        <ecNumber evidence="3">2.4.-.-</ecNumber>
    </submittedName>
</protein>
<dbReference type="EC" id="2.4.-.-" evidence="3"/>
<dbReference type="InterPro" id="IPR001296">
    <property type="entry name" value="Glyco_trans_1"/>
</dbReference>
<dbReference type="SUPFAM" id="SSF53756">
    <property type="entry name" value="UDP-Glycosyltransferase/glycogen phosphorylase"/>
    <property type="match status" value="1"/>
</dbReference>
<organism evidence="3 4">
    <name type="scientific">Piscinibacterium candidicorallinum</name>
    <dbReference type="NCBI Taxonomy" id="1793872"/>
    <lineage>
        <taxon>Bacteria</taxon>
        <taxon>Pseudomonadati</taxon>
        <taxon>Pseudomonadota</taxon>
        <taxon>Betaproteobacteria</taxon>
        <taxon>Burkholderiales</taxon>
        <taxon>Piscinibacterium</taxon>
    </lineage>
</organism>
<proteinExistence type="predicted"/>
<dbReference type="Gene3D" id="3.40.50.2000">
    <property type="entry name" value="Glycogen Phosphorylase B"/>
    <property type="match status" value="2"/>
</dbReference>
<dbReference type="PANTHER" id="PTHR46401">
    <property type="entry name" value="GLYCOSYLTRANSFERASE WBBK-RELATED"/>
    <property type="match status" value="1"/>
</dbReference>
<evidence type="ECO:0000259" key="2">
    <source>
        <dbReference type="Pfam" id="PF00534"/>
    </source>
</evidence>
<feature type="domain" description="Glycosyl transferase family 1" evidence="2">
    <location>
        <begin position="179"/>
        <end position="305"/>
    </location>
</feature>
<dbReference type="PANTHER" id="PTHR46401:SF2">
    <property type="entry name" value="GLYCOSYLTRANSFERASE WBBK-RELATED"/>
    <property type="match status" value="1"/>
</dbReference>
<dbReference type="GO" id="GO:0016757">
    <property type="term" value="F:glycosyltransferase activity"/>
    <property type="evidence" value="ECO:0007669"/>
    <property type="project" value="UniProtKB-KW"/>
</dbReference>
<keyword evidence="3" id="KW-0328">Glycosyltransferase</keyword>
<evidence type="ECO:0000256" key="1">
    <source>
        <dbReference type="ARBA" id="ARBA00022679"/>
    </source>
</evidence>
<gene>
    <name evidence="3" type="ORF">ACFOEN_16035</name>
</gene>
<sequence length="343" mass="38920">MRICFYANMGRHANWREMFDKVEFYRVDIRLLSELGHEVVLAGHPSNLDFRADLYYCWWWGHAPFALALGAIRRKPVLVTGAFDYATCREEIPGMCYLDRPRWQQEVLKGSLRFADANLFISGYEYDEVTHNLRVNNPVLAPLAVDTEFYKPAARIDDASAAPPYFFSVSWTSTTNVIRKGVRQTIEAFARIAHELPTAKLKLAGKQGDHHSKLEELVDELGLRDRVEFLGMISDAEKRNHYQRCIAYVQPTLYEGFGLAIAEAIACGSRVVTSDRGAVPEVAGEFGICTHPKDIDAIAVAMLRCAEAPTDNSYSIASHTWIQHQYSMTARRERLRVILESIK</sequence>
<dbReference type="RefSeq" id="WP_377305660.1">
    <property type="nucleotide sequence ID" value="NZ_CP180191.1"/>
</dbReference>
<keyword evidence="1 3" id="KW-0808">Transferase</keyword>